<organism evidence="3 4">
    <name type="scientific">Flavobacterium chungangensis</name>
    <dbReference type="NCBI Taxonomy" id="2708132"/>
    <lineage>
        <taxon>Bacteria</taxon>
        <taxon>Pseudomonadati</taxon>
        <taxon>Bacteroidota</taxon>
        <taxon>Flavobacteriia</taxon>
        <taxon>Flavobacteriales</taxon>
        <taxon>Flavobacteriaceae</taxon>
        <taxon>Flavobacterium</taxon>
    </lineage>
</organism>
<dbReference type="EMBL" id="JBHSFY010000003">
    <property type="protein sequence ID" value="MFC4476485.1"/>
    <property type="molecule type" value="Genomic_DNA"/>
</dbReference>
<keyword evidence="1" id="KW-0677">Repeat</keyword>
<feature type="domain" description="Teneurin-like YD-shell" evidence="2">
    <location>
        <begin position="80"/>
        <end position="162"/>
    </location>
</feature>
<dbReference type="Proteomes" id="UP001596003">
    <property type="component" value="Unassembled WGS sequence"/>
</dbReference>
<evidence type="ECO:0000256" key="1">
    <source>
        <dbReference type="ARBA" id="ARBA00022737"/>
    </source>
</evidence>
<name>A0ABV8ZBJ1_9FLAO</name>
<sequence>MERAGESFSGVKVNYDAKYKKSLDVVKANYATFEVPYYGVDNNDYVNGLGFCCNPAITDGSSSSSSTTGKMTAKNDNAELQQFYYHPDHLGSSSYISNLDGEVVQHVEYVPFGEIFLEEKNAKWNTPYLFTSKELDRETGLYYFGARYQDPKLGIFISVDPLAEKYRGCSSYSYALNNPVIFTDPTGMSAEPPVNGLSYFRDDTGEYFWNDNKNSYEHYADPNGSGSNSFQGYYVANKFSDVVGNYNIIFDLSNTNTKDEFDRNHTITAISDGVYSYLNARSIIDGVTIQNISDPDKYPGVEIYSSPYMNGALTAGNVIFTNPGMQGANTLDHEYGHYLDFKHHFKYNKSEYAKTIAVPSFFSALTSSVFPTLYDHESSDSEKRANRLGGAWSNNRILKTR</sequence>
<comment type="caution">
    <text evidence="3">The sequence shown here is derived from an EMBL/GenBank/DDBJ whole genome shotgun (WGS) entry which is preliminary data.</text>
</comment>
<keyword evidence="4" id="KW-1185">Reference proteome</keyword>
<dbReference type="InterPro" id="IPR056823">
    <property type="entry name" value="TEN-like_YD-shell"/>
</dbReference>
<evidence type="ECO:0000313" key="4">
    <source>
        <dbReference type="Proteomes" id="UP001596003"/>
    </source>
</evidence>
<dbReference type="Pfam" id="PF25023">
    <property type="entry name" value="TEN_YD-shell"/>
    <property type="match status" value="1"/>
</dbReference>
<dbReference type="Gene3D" id="2.180.10.10">
    <property type="entry name" value="RHS repeat-associated core"/>
    <property type="match status" value="1"/>
</dbReference>
<dbReference type="NCBIfam" id="TIGR03696">
    <property type="entry name" value="Rhs_assc_core"/>
    <property type="match status" value="1"/>
</dbReference>
<dbReference type="RefSeq" id="WP_379795853.1">
    <property type="nucleotide sequence ID" value="NZ_JBHSFY010000003.1"/>
</dbReference>
<evidence type="ECO:0000259" key="2">
    <source>
        <dbReference type="Pfam" id="PF25023"/>
    </source>
</evidence>
<dbReference type="InterPro" id="IPR050708">
    <property type="entry name" value="T6SS_VgrG/RHS"/>
</dbReference>
<accession>A0ABV8ZBJ1</accession>
<gene>
    <name evidence="3" type="ORF">ACFO3N_05365</name>
</gene>
<evidence type="ECO:0000313" key="3">
    <source>
        <dbReference type="EMBL" id="MFC4476485.1"/>
    </source>
</evidence>
<dbReference type="PANTHER" id="PTHR32305:SF15">
    <property type="entry name" value="PROTEIN RHSA-RELATED"/>
    <property type="match status" value="1"/>
</dbReference>
<reference evidence="4" key="1">
    <citation type="journal article" date="2019" name="Int. J. Syst. Evol. Microbiol.">
        <title>The Global Catalogue of Microorganisms (GCM) 10K type strain sequencing project: providing services to taxonomists for standard genome sequencing and annotation.</title>
        <authorList>
            <consortium name="The Broad Institute Genomics Platform"/>
            <consortium name="The Broad Institute Genome Sequencing Center for Infectious Disease"/>
            <person name="Wu L."/>
            <person name="Ma J."/>
        </authorList>
    </citation>
    <scope>NUCLEOTIDE SEQUENCE [LARGE SCALE GENOMIC DNA]</scope>
    <source>
        <strain evidence="4">NBRC 103627</strain>
    </source>
</reference>
<dbReference type="InterPro" id="IPR022385">
    <property type="entry name" value="Rhs_assc_core"/>
</dbReference>
<proteinExistence type="predicted"/>
<protein>
    <submittedName>
        <fullName evidence="3">RHS repeat domain-containing protein</fullName>
    </submittedName>
</protein>
<dbReference type="PANTHER" id="PTHR32305">
    <property type="match status" value="1"/>
</dbReference>